<evidence type="ECO:0000313" key="4">
    <source>
        <dbReference type="Proteomes" id="UP000647133"/>
    </source>
</evidence>
<dbReference type="InterPro" id="IPR050303">
    <property type="entry name" value="GatZ_KbaZ_carbometab"/>
</dbReference>
<keyword evidence="1" id="KW-0677">Repeat</keyword>
<dbReference type="Proteomes" id="UP000647133">
    <property type="component" value="Unassembled WGS sequence"/>
</dbReference>
<dbReference type="EMBL" id="JACYTQ010000006">
    <property type="protein sequence ID" value="MBD8490345.1"/>
    <property type="molecule type" value="Genomic_DNA"/>
</dbReference>
<proteinExistence type="predicted"/>
<reference evidence="3 4" key="1">
    <citation type="submission" date="2020-09" db="EMBL/GenBank/DDBJ databases">
        <title>Echinicola sp. CAU 1574 isolated from sand of Sido Beach.</title>
        <authorList>
            <person name="Kim W."/>
        </authorList>
    </citation>
    <scope>NUCLEOTIDE SEQUENCE [LARGE SCALE GENOMIC DNA]</scope>
    <source>
        <strain evidence="3 4">CAU 1574</strain>
    </source>
</reference>
<feature type="domain" description="SIS" evidence="2">
    <location>
        <begin position="51"/>
        <end position="202"/>
    </location>
</feature>
<dbReference type="InterPro" id="IPR046348">
    <property type="entry name" value="SIS_dom_sf"/>
</dbReference>
<dbReference type="CDD" id="cd05008">
    <property type="entry name" value="SIS_GlmS_GlmD_1"/>
    <property type="match status" value="1"/>
</dbReference>
<dbReference type="PROSITE" id="PS51464">
    <property type="entry name" value="SIS"/>
    <property type="match status" value="1"/>
</dbReference>
<name>A0ABR9ANP4_9BACT</name>
<evidence type="ECO:0000256" key="1">
    <source>
        <dbReference type="ARBA" id="ARBA00022737"/>
    </source>
</evidence>
<dbReference type="Gene3D" id="3.40.50.10490">
    <property type="entry name" value="Glucose-6-phosphate isomerase like protein, domain 1"/>
    <property type="match status" value="2"/>
</dbReference>
<dbReference type="SUPFAM" id="SSF53697">
    <property type="entry name" value="SIS domain"/>
    <property type="match status" value="1"/>
</dbReference>
<protein>
    <submittedName>
        <fullName evidence="3">SIS domain-containing protein</fullName>
    </submittedName>
</protein>
<dbReference type="PANTHER" id="PTHR32502:SF3">
    <property type="entry name" value="D-GALACTOSAMINE-6-PHOSPHATE DEAMINASE AGAS-RELATED"/>
    <property type="match status" value="1"/>
</dbReference>
<evidence type="ECO:0000313" key="3">
    <source>
        <dbReference type="EMBL" id="MBD8490345.1"/>
    </source>
</evidence>
<dbReference type="InterPro" id="IPR001347">
    <property type="entry name" value="SIS_dom"/>
</dbReference>
<gene>
    <name evidence="3" type="ORF">IFO69_16455</name>
</gene>
<dbReference type="PANTHER" id="PTHR32502">
    <property type="entry name" value="N-ACETYLGALACTOSAMINE PERMEASE II COMPONENT-RELATED"/>
    <property type="match status" value="1"/>
</dbReference>
<comment type="caution">
    <text evidence="3">The sequence shown here is derived from an EMBL/GenBank/DDBJ whole genome shotgun (WGS) entry which is preliminary data.</text>
</comment>
<dbReference type="RefSeq" id="WP_192011219.1">
    <property type="nucleotide sequence ID" value="NZ_JACYTQ010000006.1"/>
</dbReference>
<accession>A0ABR9ANP4</accession>
<dbReference type="InterPro" id="IPR035466">
    <property type="entry name" value="GlmS/AgaS_SIS"/>
</dbReference>
<organism evidence="3 4">
    <name type="scientific">Echinicola arenosa</name>
    <dbReference type="NCBI Taxonomy" id="2774144"/>
    <lineage>
        <taxon>Bacteria</taxon>
        <taxon>Pseudomonadati</taxon>
        <taxon>Bacteroidota</taxon>
        <taxon>Cytophagia</taxon>
        <taxon>Cytophagales</taxon>
        <taxon>Cyclobacteriaceae</taxon>
        <taxon>Echinicola</taxon>
    </lineage>
</organism>
<sequence>MIQTTYLTLDAEKAEEMGAFHTAKEISGQPELWVNVFDQISQMQEEIKAFLQPIFEKGNARIILTGAGSSAFIGESAQGVVQQKTGLLTQALATTDLVTHPELFFIKEVPTVLVSFARSGNSPESVEAVRLADKHCSDIYHLIITCNAEGKLAAYADDCEGNCFSIVLPEASNDNSLAMTGSFTSMLLTILLVAGINEIDALQIAFNASVETANDILRNKLSEFEAVAKRDFKRVIFLGSGPMLGISRECHLKLQELTDGQVVCKHDSFLGFRHGPRAVANEDSIVVYLFSKDAHVAQYEKDLADSIGQDKRDIKTISFAANATEGFNSIMDIKVAGGQGQDVFNVLPATMVGQLLGFYKCLELGLKPDNPSVSGAISRVVQGVIIYEK</sequence>
<keyword evidence="4" id="KW-1185">Reference proteome</keyword>
<evidence type="ECO:0000259" key="2">
    <source>
        <dbReference type="PROSITE" id="PS51464"/>
    </source>
</evidence>